<keyword evidence="2" id="KW-0521">NADP</keyword>
<gene>
    <name evidence="4" type="ORF">K458DRAFT_330892</name>
</gene>
<accession>A0A6G1JE51</accession>
<comment type="similarity">
    <text evidence="1">Belongs to the NmrA-type oxidoreductase family.</text>
</comment>
<dbReference type="OrthoDB" id="300709at2759"/>
<dbReference type="InterPro" id="IPR008030">
    <property type="entry name" value="NmrA-like"/>
</dbReference>
<name>A0A6G1JE51_9PLEO</name>
<keyword evidence="5" id="KW-1185">Reference proteome</keyword>
<dbReference type="Pfam" id="PF05368">
    <property type="entry name" value="NmrA"/>
    <property type="match status" value="1"/>
</dbReference>
<evidence type="ECO:0000313" key="4">
    <source>
        <dbReference type="EMBL" id="KAF2688511.1"/>
    </source>
</evidence>
<dbReference type="Gene3D" id="3.40.50.720">
    <property type="entry name" value="NAD(P)-binding Rossmann-like Domain"/>
    <property type="match status" value="1"/>
</dbReference>
<dbReference type="PANTHER" id="PTHR42748:SF28">
    <property type="entry name" value="NMRA-LIKE DOMAIN-CONTAINING PROTEIN"/>
    <property type="match status" value="1"/>
</dbReference>
<feature type="domain" description="NmrA-like" evidence="3">
    <location>
        <begin position="1"/>
        <end position="265"/>
    </location>
</feature>
<reference evidence="4" key="1">
    <citation type="journal article" date="2020" name="Stud. Mycol.">
        <title>101 Dothideomycetes genomes: a test case for predicting lifestyles and emergence of pathogens.</title>
        <authorList>
            <person name="Haridas S."/>
            <person name="Albert R."/>
            <person name="Binder M."/>
            <person name="Bloem J."/>
            <person name="Labutti K."/>
            <person name="Salamov A."/>
            <person name="Andreopoulos B."/>
            <person name="Baker S."/>
            <person name="Barry K."/>
            <person name="Bills G."/>
            <person name="Bluhm B."/>
            <person name="Cannon C."/>
            <person name="Castanera R."/>
            <person name="Culley D."/>
            <person name="Daum C."/>
            <person name="Ezra D."/>
            <person name="Gonzalez J."/>
            <person name="Henrissat B."/>
            <person name="Kuo A."/>
            <person name="Liang C."/>
            <person name="Lipzen A."/>
            <person name="Lutzoni F."/>
            <person name="Magnuson J."/>
            <person name="Mondo S."/>
            <person name="Nolan M."/>
            <person name="Ohm R."/>
            <person name="Pangilinan J."/>
            <person name="Park H.-J."/>
            <person name="Ramirez L."/>
            <person name="Alfaro M."/>
            <person name="Sun H."/>
            <person name="Tritt A."/>
            <person name="Yoshinaga Y."/>
            <person name="Zwiers L.-H."/>
            <person name="Turgeon B."/>
            <person name="Goodwin S."/>
            <person name="Spatafora J."/>
            <person name="Crous P."/>
            <person name="Grigoriev I."/>
        </authorList>
    </citation>
    <scope>NUCLEOTIDE SEQUENCE</scope>
    <source>
        <strain evidence="4">CBS 122367</strain>
    </source>
</reference>
<organism evidence="4 5">
    <name type="scientific">Lentithecium fluviatile CBS 122367</name>
    <dbReference type="NCBI Taxonomy" id="1168545"/>
    <lineage>
        <taxon>Eukaryota</taxon>
        <taxon>Fungi</taxon>
        <taxon>Dikarya</taxon>
        <taxon>Ascomycota</taxon>
        <taxon>Pezizomycotina</taxon>
        <taxon>Dothideomycetes</taxon>
        <taxon>Pleosporomycetidae</taxon>
        <taxon>Pleosporales</taxon>
        <taxon>Massarineae</taxon>
        <taxon>Lentitheciaceae</taxon>
        <taxon>Lentithecium</taxon>
    </lineage>
</organism>
<sequence length="319" mass="34513">MTKLIAITGGTGQQGGGVANILLKTPGWKVRIITRNAEGDKAKALVAQGAEVVSANLDDEASLVKAFEGANAIFGVTNFWEHLFTGKSQSESGEVEATQAMNLARAAAKTPTLEHYIWSTLPNAKKLSKGKTLCAHLDYKAEVDDRIRAELPELAKKTTFLFFGYYPSNMVFFPMLKPFELPGSYGKYAQIVPTPPSARIPVAGDMTVTPGIWVRQILANPSLTHTKYANVAPETLSFGEMLDMWSEVTGRQGVYLQVSPQDYEKAWGVGGAELADQLVFGEQVADWNEGVQAVGMSELGIKEEEVPGLKATIEGLKAM</sequence>
<proteinExistence type="inferred from homology"/>
<evidence type="ECO:0000256" key="2">
    <source>
        <dbReference type="ARBA" id="ARBA00022857"/>
    </source>
</evidence>
<protein>
    <submittedName>
        <fullName evidence="4">NAD(P)-binding protein</fullName>
    </submittedName>
</protein>
<dbReference type="InterPro" id="IPR051164">
    <property type="entry name" value="NmrA-like_oxidored"/>
</dbReference>
<evidence type="ECO:0000313" key="5">
    <source>
        <dbReference type="Proteomes" id="UP000799291"/>
    </source>
</evidence>
<dbReference type="PANTHER" id="PTHR42748">
    <property type="entry name" value="NITROGEN METABOLITE REPRESSION PROTEIN NMRA FAMILY MEMBER"/>
    <property type="match status" value="1"/>
</dbReference>
<dbReference type="AlphaFoldDB" id="A0A6G1JE51"/>
<feature type="non-terminal residue" evidence="4">
    <location>
        <position position="319"/>
    </location>
</feature>
<evidence type="ECO:0000256" key="1">
    <source>
        <dbReference type="ARBA" id="ARBA00006328"/>
    </source>
</evidence>
<dbReference type="Gene3D" id="3.90.25.10">
    <property type="entry name" value="UDP-galactose 4-epimerase, domain 1"/>
    <property type="match status" value="1"/>
</dbReference>
<dbReference type="SUPFAM" id="SSF51735">
    <property type="entry name" value="NAD(P)-binding Rossmann-fold domains"/>
    <property type="match status" value="1"/>
</dbReference>
<dbReference type="Proteomes" id="UP000799291">
    <property type="component" value="Unassembled WGS sequence"/>
</dbReference>
<dbReference type="GO" id="GO:0005634">
    <property type="term" value="C:nucleus"/>
    <property type="evidence" value="ECO:0007669"/>
    <property type="project" value="TreeGrafter"/>
</dbReference>
<dbReference type="InterPro" id="IPR036291">
    <property type="entry name" value="NAD(P)-bd_dom_sf"/>
</dbReference>
<dbReference type="EMBL" id="MU005573">
    <property type="protein sequence ID" value="KAF2688511.1"/>
    <property type="molecule type" value="Genomic_DNA"/>
</dbReference>
<evidence type="ECO:0000259" key="3">
    <source>
        <dbReference type="Pfam" id="PF05368"/>
    </source>
</evidence>